<name>A0A151J2L2_9HYME</name>
<proteinExistence type="inferred from homology"/>
<comment type="similarity">
    <text evidence="2">Belongs to the RNase H family.</text>
</comment>
<keyword evidence="5" id="KW-0479">Metal-binding</keyword>
<keyword evidence="7" id="KW-0378">Hydrolase</keyword>
<dbReference type="GO" id="GO:0046872">
    <property type="term" value="F:metal ion binding"/>
    <property type="evidence" value="ECO:0007669"/>
    <property type="project" value="UniProtKB-KW"/>
</dbReference>
<dbReference type="CDD" id="cd09276">
    <property type="entry name" value="Rnase_HI_RT_non_LTR"/>
    <property type="match status" value="1"/>
</dbReference>
<feature type="domain" description="RNase H type-1" evidence="8">
    <location>
        <begin position="177"/>
        <end position="310"/>
    </location>
</feature>
<sequence length="527" mass="60949">MLCLYRAIFRSAIEYGCQIFKLKGNQCEFQQLERLVNRNMRITLGYRKSTPINVLMAEAKETPLNLKFDLMSSRFIFRTMSKMNFTTLQSFKYVENISYSPTRRSQALNSIPILKRYVTQKYAMNIMRRSNKPLAYNFCLDSYTYVHPIDESMTSVPRDSSSLVFRTRFRELSTTYSAKGPLVFTDGSKSKDGGSVGAGVYSKDLNWIIKDKLPSEASVFSAEAWAIIRAILLVEDRCCDTSTIFSDSLSVLRAISSHQRKDVNYLVFEIRDLLRKMVNNGFTINLVWVPGHKGIYGNERADELAREAALRGRRPKFKIPYHDLLALSRDTHKRKFQAYLDHSASFKGQLFDNYYRNTLSKPWFYDKSLNREEIVTISRICSNHYNLAYSLHRKGIVDSPSCFCGDPRQDINHIIFYCRLCIGKSAKLHSYIKPLSTISYRYAPYTQEPSSHSLPLNYRLLKVSQPKGVIFMYTCSALRGMRGRVIPLFSHQAALRLACSRYLLQFRFWLESPPSSVARATQIRRIE</sequence>
<keyword evidence="4" id="KW-0540">Nuclease</keyword>
<evidence type="ECO:0000256" key="2">
    <source>
        <dbReference type="ARBA" id="ARBA00005300"/>
    </source>
</evidence>
<dbReference type="GO" id="GO:0003676">
    <property type="term" value="F:nucleic acid binding"/>
    <property type="evidence" value="ECO:0007669"/>
    <property type="project" value="InterPro"/>
</dbReference>
<evidence type="ECO:0000256" key="1">
    <source>
        <dbReference type="ARBA" id="ARBA00000077"/>
    </source>
</evidence>
<reference evidence="9 10" key="1">
    <citation type="submission" date="2015-09" db="EMBL/GenBank/DDBJ databases">
        <title>Trachymyrmex cornetzi WGS genome.</title>
        <authorList>
            <person name="Nygaard S."/>
            <person name="Hu H."/>
            <person name="Boomsma J."/>
            <person name="Zhang G."/>
        </authorList>
    </citation>
    <scope>NUCLEOTIDE SEQUENCE [LARGE SCALE GENOMIC DNA]</scope>
    <source>
        <strain evidence="9">Tcor2-1</strain>
        <tissue evidence="9">Whole body</tissue>
    </source>
</reference>
<dbReference type="GO" id="GO:0004523">
    <property type="term" value="F:RNA-DNA hybrid ribonuclease activity"/>
    <property type="evidence" value="ECO:0007669"/>
    <property type="project" value="UniProtKB-EC"/>
</dbReference>
<dbReference type="STRING" id="471704.A0A151J2L2"/>
<dbReference type="Proteomes" id="UP000078492">
    <property type="component" value="Unassembled WGS sequence"/>
</dbReference>
<dbReference type="Pfam" id="PF00075">
    <property type="entry name" value="RNase_H"/>
    <property type="match status" value="1"/>
</dbReference>
<dbReference type="GO" id="GO:0043137">
    <property type="term" value="P:DNA replication, removal of RNA primer"/>
    <property type="evidence" value="ECO:0007669"/>
    <property type="project" value="TreeGrafter"/>
</dbReference>
<protein>
    <recommendedName>
        <fullName evidence="3">ribonuclease H</fullName>
        <ecNumber evidence="3">3.1.26.4</ecNumber>
    </recommendedName>
</protein>
<dbReference type="InterPro" id="IPR012337">
    <property type="entry name" value="RNaseH-like_sf"/>
</dbReference>
<dbReference type="EC" id="3.1.26.4" evidence="3"/>
<evidence type="ECO:0000256" key="4">
    <source>
        <dbReference type="ARBA" id="ARBA00022722"/>
    </source>
</evidence>
<evidence type="ECO:0000259" key="8">
    <source>
        <dbReference type="PROSITE" id="PS50879"/>
    </source>
</evidence>
<dbReference type="EMBL" id="KQ980368">
    <property type="protein sequence ID" value="KYN16341.1"/>
    <property type="molecule type" value="Genomic_DNA"/>
</dbReference>
<keyword evidence="10" id="KW-1185">Reference proteome</keyword>
<evidence type="ECO:0000256" key="7">
    <source>
        <dbReference type="ARBA" id="ARBA00022801"/>
    </source>
</evidence>
<evidence type="ECO:0000313" key="10">
    <source>
        <dbReference type="Proteomes" id="UP000078492"/>
    </source>
</evidence>
<gene>
    <name evidence="9" type="ORF">ALC57_11423</name>
</gene>
<dbReference type="SUPFAM" id="SSF53098">
    <property type="entry name" value="Ribonuclease H-like"/>
    <property type="match status" value="1"/>
</dbReference>
<dbReference type="InterPro" id="IPR050092">
    <property type="entry name" value="RNase_H"/>
</dbReference>
<dbReference type="Gene3D" id="3.30.420.10">
    <property type="entry name" value="Ribonuclease H-like superfamily/Ribonuclease H"/>
    <property type="match status" value="1"/>
</dbReference>
<evidence type="ECO:0000256" key="6">
    <source>
        <dbReference type="ARBA" id="ARBA00022759"/>
    </source>
</evidence>
<organism evidence="9 10">
    <name type="scientific">Trachymyrmex cornetzi</name>
    <dbReference type="NCBI Taxonomy" id="471704"/>
    <lineage>
        <taxon>Eukaryota</taxon>
        <taxon>Metazoa</taxon>
        <taxon>Ecdysozoa</taxon>
        <taxon>Arthropoda</taxon>
        <taxon>Hexapoda</taxon>
        <taxon>Insecta</taxon>
        <taxon>Pterygota</taxon>
        <taxon>Neoptera</taxon>
        <taxon>Endopterygota</taxon>
        <taxon>Hymenoptera</taxon>
        <taxon>Apocrita</taxon>
        <taxon>Aculeata</taxon>
        <taxon>Formicoidea</taxon>
        <taxon>Formicidae</taxon>
        <taxon>Myrmicinae</taxon>
        <taxon>Trachymyrmex</taxon>
    </lineage>
</organism>
<dbReference type="PANTHER" id="PTHR10642">
    <property type="entry name" value="RIBONUCLEASE H1"/>
    <property type="match status" value="1"/>
</dbReference>
<dbReference type="InterPro" id="IPR036397">
    <property type="entry name" value="RNaseH_sf"/>
</dbReference>
<dbReference type="AlphaFoldDB" id="A0A151J2L2"/>
<dbReference type="InterPro" id="IPR002156">
    <property type="entry name" value="RNaseH_domain"/>
</dbReference>
<accession>A0A151J2L2</accession>
<dbReference type="PROSITE" id="PS50879">
    <property type="entry name" value="RNASE_H_1"/>
    <property type="match status" value="1"/>
</dbReference>
<dbReference type="PANTHER" id="PTHR10642:SF26">
    <property type="entry name" value="RIBONUCLEASE H1"/>
    <property type="match status" value="1"/>
</dbReference>
<evidence type="ECO:0000256" key="5">
    <source>
        <dbReference type="ARBA" id="ARBA00022723"/>
    </source>
</evidence>
<comment type="catalytic activity">
    <reaction evidence="1">
        <text>Endonucleolytic cleavage to 5'-phosphomonoester.</text>
        <dbReference type="EC" id="3.1.26.4"/>
    </reaction>
</comment>
<evidence type="ECO:0000256" key="3">
    <source>
        <dbReference type="ARBA" id="ARBA00012180"/>
    </source>
</evidence>
<keyword evidence="6" id="KW-0255">Endonuclease</keyword>
<evidence type="ECO:0000313" key="9">
    <source>
        <dbReference type="EMBL" id="KYN16341.1"/>
    </source>
</evidence>